<protein>
    <submittedName>
        <fullName evidence="6">ABC transporter substrate-binding protein</fullName>
    </submittedName>
</protein>
<dbReference type="Pfam" id="PF13458">
    <property type="entry name" value="Peripla_BP_6"/>
    <property type="match status" value="1"/>
</dbReference>
<evidence type="ECO:0000259" key="5">
    <source>
        <dbReference type="Pfam" id="PF13458"/>
    </source>
</evidence>
<keyword evidence="2 4" id="KW-0732">Signal</keyword>
<accession>A0ABW9XCL9</accession>
<keyword evidence="3" id="KW-0029">Amino-acid transport</keyword>
<sequence length="378" mass="39196">MGRLVLVGATSSLLAACAVVPKGPPETPPPAPQPAPAPLPADVARHRIALLVPTMGPNAAAGQSVANAATLALMDFNAANLRITTYDTSISAEQAAKRALADGNALILGPLLGDDAPAVARIARSMRVPVISFSNDYAVAGGNVFVIGTPPAQTIDRVVRHARAQGVTQFAALMPLGSYGERASAAVIASVRQAGGTLVAMENYDRSAASVSAAAKKLKARGGYEAVLIGDTAQMAVLAAPILRAGNPKVRILGNELWSGESAVARTPALSGAWFAALTDARFAGRFADSYKARFGAAPYRIATLGYDSVLLTLRIARDWQPGSPFPAARLYDHEGFVGLDGAFRFGANNVIERALEVREAGGGRVRVISPAPPRFDN</sequence>
<gene>
    <name evidence="6" type="ORF">GTZ99_06920</name>
</gene>
<keyword evidence="7" id="KW-1185">Reference proteome</keyword>
<evidence type="ECO:0000313" key="6">
    <source>
        <dbReference type="EMBL" id="NBC36289.1"/>
    </source>
</evidence>
<evidence type="ECO:0000256" key="3">
    <source>
        <dbReference type="ARBA" id="ARBA00022970"/>
    </source>
</evidence>
<evidence type="ECO:0000313" key="7">
    <source>
        <dbReference type="Proteomes" id="UP000753724"/>
    </source>
</evidence>
<dbReference type="InterPro" id="IPR028082">
    <property type="entry name" value="Peripla_BP_I"/>
</dbReference>
<feature type="domain" description="Leucine-binding protein" evidence="5">
    <location>
        <begin position="47"/>
        <end position="320"/>
    </location>
</feature>
<evidence type="ECO:0000256" key="1">
    <source>
        <dbReference type="ARBA" id="ARBA00010062"/>
    </source>
</evidence>
<dbReference type="PANTHER" id="PTHR30483:SF6">
    <property type="entry name" value="PERIPLASMIC BINDING PROTEIN OF ABC TRANSPORTER FOR NATURAL AMINO ACIDS"/>
    <property type="match status" value="1"/>
</dbReference>
<evidence type="ECO:0000256" key="4">
    <source>
        <dbReference type="SAM" id="SignalP"/>
    </source>
</evidence>
<feature type="chain" id="PRO_5046638897" evidence="4">
    <location>
        <begin position="19"/>
        <end position="378"/>
    </location>
</feature>
<organism evidence="6 7">
    <name type="scientific">Novosphingobium ovatum</name>
    <dbReference type="NCBI Taxonomy" id="1908523"/>
    <lineage>
        <taxon>Bacteria</taxon>
        <taxon>Pseudomonadati</taxon>
        <taxon>Pseudomonadota</taxon>
        <taxon>Alphaproteobacteria</taxon>
        <taxon>Sphingomonadales</taxon>
        <taxon>Sphingomonadaceae</taxon>
        <taxon>Novosphingobium</taxon>
    </lineage>
</organism>
<comment type="caution">
    <text evidence="6">The sequence shown here is derived from an EMBL/GenBank/DDBJ whole genome shotgun (WGS) entry which is preliminary data.</text>
</comment>
<evidence type="ECO:0000256" key="2">
    <source>
        <dbReference type="ARBA" id="ARBA00022729"/>
    </source>
</evidence>
<comment type="similarity">
    <text evidence="1">Belongs to the leucine-binding protein family.</text>
</comment>
<reference evidence="7" key="1">
    <citation type="submission" date="2020-01" db="EMBL/GenBank/DDBJ databases">
        <title>Sphingomonas sp. strain CSW-10.</title>
        <authorList>
            <person name="Chen W.-M."/>
        </authorList>
    </citation>
    <scope>NUCLEOTIDE SEQUENCE [LARGE SCALE GENOMIC DNA]</scope>
    <source>
        <strain evidence="7">FSY-8</strain>
    </source>
</reference>
<dbReference type="PROSITE" id="PS51257">
    <property type="entry name" value="PROKAR_LIPOPROTEIN"/>
    <property type="match status" value="1"/>
</dbReference>
<dbReference type="PANTHER" id="PTHR30483">
    <property type="entry name" value="LEUCINE-SPECIFIC-BINDING PROTEIN"/>
    <property type="match status" value="1"/>
</dbReference>
<proteinExistence type="inferred from homology"/>
<dbReference type="EMBL" id="JAAAPO010000002">
    <property type="protein sequence ID" value="NBC36289.1"/>
    <property type="molecule type" value="Genomic_DNA"/>
</dbReference>
<dbReference type="SUPFAM" id="SSF53822">
    <property type="entry name" value="Periplasmic binding protein-like I"/>
    <property type="match status" value="1"/>
</dbReference>
<dbReference type="Proteomes" id="UP000753724">
    <property type="component" value="Unassembled WGS sequence"/>
</dbReference>
<dbReference type="CDD" id="cd06339">
    <property type="entry name" value="PBP1_YraM_LppC_lipoprotein-like"/>
    <property type="match status" value="1"/>
</dbReference>
<name>A0ABW9XCL9_9SPHN</name>
<keyword evidence="3" id="KW-0813">Transport</keyword>
<dbReference type="InterPro" id="IPR028081">
    <property type="entry name" value="Leu-bd"/>
</dbReference>
<dbReference type="InterPro" id="IPR051010">
    <property type="entry name" value="BCAA_transport"/>
</dbReference>
<feature type="signal peptide" evidence="4">
    <location>
        <begin position="1"/>
        <end position="18"/>
    </location>
</feature>
<dbReference type="Gene3D" id="3.40.50.2300">
    <property type="match status" value="2"/>
</dbReference>